<dbReference type="InterPro" id="IPR048229">
    <property type="entry name" value="GalB-like"/>
</dbReference>
<dbReference type="Gene3D" id="2.60.40.10">
    <property type="entry name" value="Immunoglobulins"/>
    <property type="match status" value="3"/>
</dbReference>
<dbReference type="PATRIC" id="fig|997887.3.peg.2384"/>
<dbReference type="Gene3D" id="3.20.20.80">
    <property type="entry name" value="Glycosidases"/>
    <property type="match status" value="1"/>
</dbReference>
<dbReference type="Gene3D" id="2.60.120.260">
    <property type="entry name" value="Galactose-binding domain-like"/>
    <property type="match status" value="1"/>
</dbReference>
<dbReference type="Pfam" id="PF16355">
    <property type="entry name" value="DUF4982"/>
    <property type="match status" value="1"/>
</dbReference>
<dbReference type="InterPro" id="IPR006104">
    <property type="entry name" value="Glyco_hydro_2_N"/>
</dbReference>
<dbReference type="Pfam" id="PF02837">
    <property type="entry name" value="Glyco_hydro_2_N"/>
    <property type="match status" value="1"/>
</dbReference>
<dbReference type="SUPFAM" id="SSF49785">
    <property type="entry name" value="Galactose-binding domain-like"/>
    <property type="match status" value="1"/>
</dbReference>
<evidence type="ECO:0008006" key="11">
    <source>
        <dbReference type="Google" id="ProtNLM"/>
    </source>
</evidence>
<gene>
    <name evidence="9" type="ORF">HMPREF1071_02289</name>
</gene>
<dbReference type="InterPro" id="IPR006103">
    <property type="entry name" value="Glyco_hydro_2_cat"/>
</dbReference>
<keyword evidence="3" id="KW-0326">Glycosidase</keyword>
<evidence type="ECO:0000256" key="3">
    <source>
        <dbReference type="ARBA" id="ARBA00023295"/>
    </source>
</evidence>
<feature type="domain" description="Glycoside hydrolase family 2" evidence="8">
    <location>
        <begin position="758"/>
        <end position="858"/>
    </location>
</feature>
<keyword evidence="10" id="KW-1185">Reference proteome</keyword>
<dbReference type="InterPro" id="IPR006101">
    <property type="entry name" value="Glyco_hydro_2"/>
</dbReference>
<dbReference type="Pfam" id="PF00703">
    <property type="entry name" value="Glyco_hydro_2"/>
    <property type="match status" value="1"/>
</dbReference>
<evidence type="ECO:0000256" key="2">
    <source>
        <dbReference type="ARBA" id="ARBA00022801"/>
    </source>
</evidence>
<evidence type="ECO:0000259" key="7">
    <source>
        <dbReference type="Pfam" id="PF16355"/>
    </source>
</evidence>
<dbReference type="InterPro" id="IPR036156">
    <property type="entry name" value="Beta-gal/glucu_dom_sf"/>
</dbReference>
<evidence type="ECO:0000313" key="9">
    <source>
        <dbReference type="EMBL" id="EIY63013.1"/>
    </source>
</evidence>
<dbReference type="InterPro" id="IPR008964">
    <property type="entry name" value="Invasin/intimin_cell_adhesion"/>
</dbReference>
<proteinExistence type="inferred from homology"/>
<evidence type="ECO:0000256" key="1">
    <source>
        <dbReference type="ARBA" id="ARBA00007401"/>
    </source>
</evidence>
<dbReference type="InterPro" id="IPR017853">
    <property type="entry name" value="GH"/>
</dbReference>
<name>I9T328_9BACE</name>
<dbReference type="Pfam" id="PF02836">
    <property type="entry name" value="Glyco_hydro_2_C"/>
    <property type="match status" value="1"/>
</dbReference>
<reference evidence="9 10" key="1">
    <citation type="submission" date="2012-02" db="EMBL/GenBank/DDBJ databases">
        <title>The Genome Sequence of Bacteroides salyersiae CL02T12C01.</title>
        <authorList>
            <consortium name="The Broad Institute Genome Sequencing Platform"/>
            <person name="Earl A."/>
            <person name="Ward D."/>
            <person name="Feldgarden M."/>
            <person name="Gevers D."/>
            <person name="Zitomersky N.L."/>
            <person name="Coyne M.J."/>
            <person name="Comstock L.E."/>
            <person name="Young S.K."/>
            <person name="Zeng Q."/>
            <person name="Gargeya S."/>
            <person name="Fitzgerald M."/>
            <person name="Haas B."/>
            <person name="Abouelleil A."/>
            <person name="Alvarado L."/>
            <person name="Arachchi H.M."/>
            <person name="Berlin A."/>
            <person name="Chapman S.B."/>
            <person name="Gearin G."/>
            <person name="Goldberg J."/>
            <person name="Griggs A."/>
            <person name="Gujja S."/>
            <person name="Hansen M."/>
            <person name="Heiman D."/>
            <person name="Howarth C."/>
            <person name="Larimer J."/>
            <person name="Lui A."/>
            <person name="MacDonald P.J.P."/>
            <person name="McCowen C."/>
            <person name="Montmayeur A."/>
            <person name="Murphy C."/>
            <person name="Neiman D."/>
            <person name="Pearson M."/>
            <person name="Priest M."/>
            <person name="Roberts A."/>
            <person name="Saif S."/>
            <person name="Shea T."/>
            <person name="Sisk P."/>
            <person name="Stolte C."/>
            <person name="Sykes S."/>
            <person name="Wortman J."/>
            <person name="Nusbaum C."/>
            <person name="Birren B."/>
        </authorList>
    </citation>
    <scope>NUCLEOTIDE SEQUENCE [LARGE SCALE GENOMIC DNA]</scope>
    <source>
        <strain evidence="9 10">CL02T12C01</strain>
    </source>
</reference>
<evidence type="ECO:0000259" key="5">
    <source>
        <dbReference type="Pfam" id="PF02836"/>
    </source>
</evidence>
<dbReference type="InterPro" id="IPR040605">
    <property type="entry name" value="Glyco_hydro2_dom5"/>
</dbReference>
<evidence type="ECO:0000313" key="10">
    <source>
        <dbReference type="Proteomes" id="UP000005150"/>
    </source>
</evidence>
<organism evidence="9 10">
    <name type="scientific">Bacteroides salyersiae CL02T12C01</name>
    <dbReference type="NCBI Taxonomy" id="997887"/>
    <lineage>
        <taxon>Bacteria</taxon>
        <taxon>Pseudomonadati</taxon>
        <taxon>Bacteroidota</taxon>
        <taxon>Bacteroidia</taxon>
        <taxon>Bacteroidales</taxon>
        <taxon>Bacteroidaceae</taxon>
        <taxon>Bacteroides</taxon>
    </lineage>
</organism>
<feature type="domain" description="DUF4982" evidence="7">
    <location>
        <begin position="666"/>
        <end position="745"/>
    </location>
</feature>
<evidence type="ECO:0000259" key="4">
    <source>
        <dbReference type="Pfam" id="PF00703"/>
    </source>
</evidence>
<dbReference type="GeneID" id="93116539"/>
<dbReference type="Pfam" id="PF18565">
    <property type="entry name" value="Glyco_hydro2_C5"/>
    <property type="match status" value="1"/>
</dbReference>
<feature type="domain" description="Glycoside hydrolase family 2 immunoglobulin-like beta-sandwich" evidence="4">
    <location>
        <begin position="239"/>
        <end position="338"/>
    </location>
</feature>
<dbReference type="PANTHER" id="PTHR42732:SF1">
    <property type="entry name" value="BETA-MANNOSIDASE"/>
    <property type="match status" value="1"/>
</dbReference>
<feature type="domain" description="Glycoside hydrolase family 2 catalytic" evidence="5">
    <location>
        <begin position="345"/>
        <end position="571"/>
    </location>
</feature>
<dbReference type="InterPro" id="IPR013783">
    <property type="entry name" value="Ig-like_fold"/>
</dbReference>
<dbReference type="InterPro" id="IPR051913">
    <property type="entry name" value="GH2_Domain-Containing"/>
</dbReference>
<dbReference type="AlphaFoldDB" id="I9T328"/>
<dbReference type="EMBL" id="AGXV01000029">
    <property type="protein sequence ID" value="EIY63013.1"/>
    <property type="molecule type" value="Genomic_DNA"/>
</dbReference>
<dbReference type="RefSeq" id="WP_007480281.1">
    <property type="nucleotide sequence ID" value="NZ_JH724308.1"/>
</dbReference>
<dbReference type="HOGENOM" id="CLU_006501_0_2_10"/>
<dbReference type="Proteomes" id="UP000005150">
    <property type="component" value="Unassembled WGS sequence"/>
</dbReference>
<dbReference type="GO" id="GO:0005975">
    <property type="term" value="P:carbohydrate metabolic process"/>
    <property type="evidence" value="ECO:0007669"/>
    <property type="project" value="InterPro"/>
</dbReference>
<dbReference type="GO" id="GO:0004553">
    <property type="term" value="F:hydrolase activity, hydrolyzing O-glycosyl compounds"/>
    <property type="evidence" value="ECO:0007669"/>
    <property type="project" value="InterPro"/>
</dbReference>
<dbReference type="SUPFAM" id="SSF49303">
    <property type="entry name" value="beta-Galactosidase/glucuronidase domain"/>
    <property type="match status" value="1"/>
</dbReference>
<protein>
    <recommendedName>
        <fullName evidence="11">Beta-galactosidase</fullName>
    </recommendedName>
</protein>
<feature type="domain" description="Glycosyl hydrolases family 2 sugar binding" evidence="6">
    <location>
        <begin position="132"/>
        <end position="222"/>
    </location>
</feature>
<dbReference type="InterPro" id="IPR006102">
    <property type="entry name" value="Ig-like_GH2"/>
</dbReference>
<dbReference type="NCBIfam" id="NF041463">
    <property type="entry name" value="GalB"/>
    <property type="match status" value="1"/>
</dbReference>
<dbReference type="PANTHER" id="PTHR42732">
    <property type="entry name" value="BETA-GALACTOSIDASE"/>
    <property type="match status" value="1"/>
</dbReference>
<evidence type="ECO:0000259" key="6">
    <source>
        <dbReference type="Pfam" id="PF02837"/>
    </source>
</evidence>
<dbReference type="SUPFAM" id="SSF51445">
    <property type="entry name" value="(Trans)glycosidases"/>
    <property type="match status" value="1"/>
</dbReference>
<dbReference type="InterPro" id="IPR032311">
    <property type="entry name" value="DUF4982"/>
</dbReference>
<evidence type="ECO:0000259" key="8">
    <source>
        <dbReference type="Pfam" id="PF18565"/>
    </source>
</evidence>
<dbReference type="InterPro" id="IPR008979">
    <property type="entry name" value="Galactose-bd-like_sf"/>
</dbReference>
<sequence>MIELILYIFACLKIDLFFTFNLNTMQKFLFVVALTLLYLTNCEVIRAAGDAGPTRTRYTFEKGWKFIRSDHTDFSQLDYDDSRWQSVTVPHDWAVYGPFSIQNDRQKVAITQDGQKEAMEHAGRTGGLPFVGVGWYRLDFEVPAFDRSKKATLVFDGAMSHARVYINGKEAGYWPYGYNTFYLDVTPYLNAGGKNIMAVRLENDVESSRWYPGAGLYRNVHLIVNEDVHIPMWGTQLSTPVVKNDFARVRLNTSLVMPEGKSSSSYRIVTEIKNAVGSVVCKGEKQLTDFDGQTFSQEFVVEKPELWTPDAPYLYTAESKVYEGNVVKDESVTPFGIRSIEIIPNKGFFLNGKKTVFKGVCNHHDLGPLGAAVNDAAIRRQIRILKDMGCNAIRTSHNMPAPELVRACDEMGMMLMVETFDEWKAAKCENGYNKVFDEWVEKDLVNVLRHYRNNPSVVMWCIGNEVPDQWNGDQGPKLSRYLQDICHREDPTRPVTQGMDAPDAVINNNMAAVMDVAGFNYRPHKYPEAYKKLPQQIILGSETASTVSSRGVYKFPVVRAWMKKYDDHQASSYDVEHCGWSNLPEDDFIQHEDLPYCIGEFVWTGFDYLGEPTPYYTDWPSHSSLFGIIDLAGLPKDRYYLYRSHWNKEKETLHILPHWNWKGREGEVTPIFVYTNYPSAELFINGKSQGKRTKDLSVTVHNSADSVSMMNLKRQQRYRLMWMDTKYEPGTVKVIAYDKNGMAVAEKEIHTAGAPHHIELVPDRTLLQADGKDLCFVTVRVVDKEGNLCPDATDEISFKVKGAGVYCAGANGNPASLESFQLPKMKVFSGMMTAIVQTTDKPGDIVLEAIGRGLKKAVLNLQSESK</sequence>
<dbReference type="SUPFAM" id="SSF49373">
    <property type="entry name" value="Invasin/intimin cell-adhesion fragments"/>
    <property type="match status" value="1"/>
</dbReference>
<comment type="similarity">
    <text evidence="1">Belongs to the glycosyl hydrolase 2 family.</text>
</comment>
<accession>I9T328</accession>
<dbReference type="PRINTS" id="PR00132">
    <property type="entry name" value="GLHYDRLASE2"/>
</dbReference>
<keyword evidence="2" id="KW-0378">Hydrolase</keyword>
<comment type="caution">
    <text evidence="9">The sequence shown here is derived from an EMBL/GenBank/DDBJ whole genome shotgun (WGS) entry which is preliminary data.</text>
</comment>